<organism evidence="2">
    <name type="scientific">Streptomyces sp. SID7958</name>
    <dbReference type="NCBI Taxonomy" id="2706093"/>
    <lineage>
        <taxon>Bacteria</taxon>
        <taxon>Bacillati</taxon>
        <taxon>Actinomycetota</taxon>
        <taxon>Actinomycetes</taxon>
        <taxon>Kitasatosporales</taxon>
        <taxon>Streptomycetaceae</taxon>
        <taxon>Streptomyces</taxon>
    </lineage>
</organism>
<sequence length="116" mass="12811">MLDGPAQHGRPPRLRRGLALRQELPLDPVGVRVPALPQEEFGLPLGHHIPSRQAERGQAPALPHTGRDTGLVLGGAQRRARPAVAVTHHHVTEEVAPPVPRADWRHTDHQPMEPRR</sequence>
<dbReference type="EMBL" id="JAAGMU010000688">
    <property type="protein sequence ID" value="NEC80138.1"/>
    <property type="molecule type" value="Genomic_DNA"/>
</dbReference>
<feature type="compositionally biased region" description="Basic and acidic residues" evidence="1">
    <location>
        <begin position="102"/>
        <end position="116"/>
    </location>
</feature>
<feature type="region of interest" description="Disordered" evidence="1">
    <location>
        <begin position="76"/>
        <end position="116"/>
    </location>
</feature>
<name>A0A6G3U1I0_9ACTN</name>
<evidence type="ECO:0000313" key="2">
    <source>
        <dbReference type="EMBL" id="NEC80138.1"/>
    </source>
</evidence>
<accession>A0A6G3U1I0</accession>
<evidence type="ECO:0000256" key="1">
    <source>
        <dbReference type="SAM" id="MobiDB-lite"/>
    </source>
</evidence>
<proteinExistence type="predicted"/>
<gene>
    <name evidence="2" type="ORF">G3I38_13070</name>
</gene>
<protein>
    <submittedName>
        <fullName evidence="2">Uncharacterized protein</fullName>
    </submittedName>
</protein>
<reference evidence="2" key="1">
    <citation type="submission" date="2020-01" db="EMBL/GenBank/DDBJ databases">
        <title>Insect and environment-associated Actinomycetes.</title>
        <authorList>
            <person name="Currrie C."/>
            <person name="Chevrette M."/>
            <person name="Carlson C."/>
            <person name="Stubbendieck R."/>
            <person name="Wendt-Pienkowski E."/>
        </authorList>
    </citation>
    <scope>NUCLEOTIDE SEQUENCE</scope>
    <source>
        <strain evidence="2">SID7958</strain>
    </source>
</reference>
<dbReference type="AlphaFoldDB" id="A0A6G3U1I0"/>
<comment type="caution">
    <text evidence="2">The sequence shown here is derived from an EMBL/GenBank/DDBJ whole genome shotgun (WGS) entry which is preliminary data.</text>
</comment>